<proteinExistence type="inferred from homology"/>
<accession>A0A1Z5JE01</accession>
<dbReference type="OrthoDB" id="5855668at2759"/>
<dbReference type="Gene3D" id="2.60.40.150">
    <property type="entry name" value="C2 domain"/>
    <property type="match status" value="1"/>
</dbReference>
<dbReference type="Pfam" id="PF07002">
    <property type="entry name" value="Copine"/>
    <property type="match status" value="1"/>
</dbReference>
<dbReference type="Proteomes" id="UP000198406">
    <property type="component" value="Unassembled WGS sequence"/>
</dbReference>
<dbReference type="GO" id="GO:0005886">
    <property type="term" value="C:plasma membrane"/>
    <property type="evidence" value="ECO:0007669"/>
    <property type="project" value="TreeGrafter"/>
</dbReference>
<dbReference type="CDD" id="cd04047">
    <property type="entry name" value="C2B_Copine"/>
    <property type="match status" value="1"/>
</dbReference>
<protein>
    <recommendedName>
        <fullName evidence="2">C2 domain-containing protein</fullName>
    </recommendedName>
</protein>
<feature type="domain" description="C2" evidence="2">
    <location>
        <begin position="99"/>
        <end position="227"/>
    </location>
</feature>
<name>A0A1Z5JE01_FISSO</name>
<evidence type="ECO:0000313" key="3">
    <source>
        <dbReference type="EMBL" id="GAX12209.1"/>
    </source>
</evidence>
<evidence type="ECO:0000256" key="1">
    <source>
        <dbReference type="ARBA" id="ARBA00009048"/>
    </source>
</evidence>
<dbReference type="SUPFAM" id="SSF49562">
    <property type="entry name" value="C2 domain (Calcium/lipid-binding domain, CaLB)"/>
    <property type="match status" value="1"/>
</dbReference>
<comment type="similarity">
    <text evidence="1">Belongs to the copine family.</text>
</comment>
<reference evidence="3 4" key="1">
    <citation type="journal article" date="2015" name="Plant Cell">
        <title>Oil accumulation by the oleaginous diatom Fistulifera solaris as revealed by the genome and transcriptome.</title>
        <authorList>
            <person name="Tanaka T."/>
            <person name="Maeda Y."/>
            <person name="Veluchamy A."/>
            <person name="Tanaka M."/>
            <person name="Abida H."/>
            <person name="Marechal E."/>
            <person name="Bowler C."/>
            <person name="Muto M."/>
            <person name="Sunaga Y."/>
            <person name="Tanaka M."/>
            <person name="Yoshino T."/>
            <person name="Taniguchi T."/>
            <person name="Fukuda Y."/>
            <person name="Nemoto M."/>
            <person name="Matsumoto M."/>
            <person name="Wong P.S."/>
            <person name="Aburatani S."/>
            <person name="Fujibuchi W."/>
        </authorList>
    </citation>
    <scope>NUCLEOTIDE SEQUENCE [LARGE SCALE GENOMIC DNA]</scope>
    <source>
        <strain evidence="3 4">JPCC DA0580</strain>
    </source>
</reference>
<dbReference type="InParanoid" id="A0A1Z5JE01"/>
<evidence type="ECO:0000259" key="2">
    <source>
        <dbReference type="PROSITE" id="PS50004"/>
    </source>
</evidence>
<dbReference type="InterPro" id="IPR036465">
    <property type="entry name" value="vWFA_dom_sf"/>
</dbReference>
<dbReference type="GO" id="GO:0071277">
    <property type="term" value="P:cellular response to calcium ion"/>
    <property type="evidence" value="ECO:0007669"/>
    <property type="project" value="TreeGrafter"/>
</dbReference>
<dbReference type="EMBL" id="BDSP01000050">
    <property type="protein sequence ID" value="GAX12209.1"/>
    <property type="molecule type" value="Genomic_DNA"/>
</dbReference>
<keyword evidence="4" id="KW-1185">Reference proteome</keyword>
<comment type="caution">
    <text evidence="3">The sequence shown here is derived from an EMBL/GenBank/DDBJ whole genome shotgun (WGS) entry which is preliminary data.</text>
</comment>
<organism evidence="3 4">
    <name type="scientific">Fistulifera solaris</name>
    <name type="common">Oleaginous diatom</name>
    <dbReference type="NCBI Taxonomy" id="1519565"/>
    <lineage>
        <taxon>Eukaryota</taxon>
        <taxon>Sar</taxon>
        <taxon>Stramenopiles</taxon>
        <taxon>Ochrophyta</taxon>
        <taxon>Bacillariophyta</taxon>
        <taxon>Bacillariophyceae</taxon>
        <taxon>Bacillariophycidae</taxon>
        <taxon>Naviculales</taxon>
        <taxon>Naviculaceae</taxon>
        <taxon>Fistulifera</taxon>
    </lineage>
</organism>
<dbReference type="PANTHER" id="PTHR10857">
    <property type="entry name" value="COPINE"/>
    <property type="match status" value="1"/>
</dbReference>
<dbReference type="SUPFAM" id="SSF53300">
    <property type="entry name" value="vWA-like"/>
    <property type="match status" value="1"/>
</dbReference>
<sequence length="596" mass="65076">MRLQLSVWAESVPAGKHPFAVLTQLSSQGTSTLLGQTEVLANSIHPDWTKLFYLDNITLSETTHVVVTLFSQKESLGAAVFDVQAVLGTNGGTQAKQLKNQSTRVFLHVTPSTASAGILHFQFRATNLPNVEGMGLFNKSDPFFELQRLRSSDHYDAVFRSAAINNNLQPVWLPGCVEIDALCGDDYQQFRIVVYDHNNDGEHVIMGSSAVLTLSQLLTKADIGLQQAGRPAGKIIVMAAHVEGATQSPPIPQQQPPPAFGQALDPPPVEADIAVIAVAASAMPKQPREPTFANYISGGCQLRMMVAIDVTASNGDPKQVTSLHHLDDQGKNAYETAIFALGSMIAKFDSDQKFPVYGFGAKVSGALRHCFPIHTEAEGIAGILEAYRNTFRQGLAMSSPRDFSHVIQQAATESRNVPGDAQAYSILLLLTNGGPTDTDKTLAALQVTNDSPLSTVIVGVGDGTFDGVETVVAQHNSKCRENARYVHCRSLQTALDHIPGQLEAYFVQHHVYPRPEALVDDIEVHPYNAAEEIEVPIAINNDGNATVTGNVNKDKFNKFMKCLQDGGRELMKHQRMYSKHKRTINRMQQQLKRMFN</sequence>
<dbReference type="InterPro" id="IPR000008">
    <property type="entry name" value="C2_dom"/>
</dbReference>
<dbReference type="AlphaFoldDB" id="A0A1Z5JE01"/>
<evidence type="ECO:0000313" key="4">
    <source>
        <dbReference type="Proteomes" id="UP000198406"/>
    </source>
</evidence>
<dbReference type="InterPro" id="IPR037768">
    <property type="entry name" value="C2B_Copine"/>
</dbReference>
<dbReference type="SMART" id="SM00239">
    <property type="entry name" value="C2"/>
    <property type="match status" value="2"/>
</dbReference>
<dbReference type="InterPro" id="IPR045052">
    <property type="entry name" value="Copine"/>
</dbReference>
<dbReference type="InterPro" id="IPR010734">
    <property type="entry name" value="Copine_C"/>
</dbReference>
<dbReference type="GO" id="GO:0005544">
    <property type="term" value="F:calcium-dependent phospholipid binding"/>
    <property type="evidence" value="ECO:0007669"/>
    <property type="project" value="InterPro"/>
</dbReference>
<dbReference type="PROSITE" id="PS50004">
    <property type="entry name" value="C2"/>
    <property type="match status" value="1"/>
</dbReference>
<dbReference type="Pfam" id="PF00168">
    <property type="entry name" value="C2"/>
    <property type="match status" value="2"/>
</dbReference>
<dbReference type="InterPro" id="IPR035892">
    <property type="entry name" value="C2_domain_sf"/>
</dbReference>
<dbReference type="Gene3D" id="3.40.50.410">
    <property type="entry name" value="von Willebrand factor, type A domain"/>
    <property type="match status" value="1"/>
</dbReference>
<dbReference type="PANTHER" id="PTHR10857:SF106">
    <property type="entry name" value="C2 DOMAIN-CONTAINING PROTEIN"/>
    <property type="match status" value="1"/>
</dbReference>
<gene>
    <name evidence="3" type="ORF">FisN_1Hh137</name>
</gene>